<reference evidence="2 3" key="1">
    <citation type="submission" date="2014-11" db="EMBL/GenBank/DDBJ databases">
        <title>Genome sequence of Flavihumibacter solisilvae 3-3.</title>
        <authorList>
            <person name="Zhou G."/>
            <person name="Li M."/>
            <person name="Wang G."/>
        </authorList>
    </citation>
    <scope>NUCLEOTIDE SEQUENCE [LARGE SCALE GENOMIC DNA]</scope>
    <source>
        <strain evidence="2 3">3-3</strain>
    </source>
</reference>
<dbReference type="RefSeq" id="WP_039136377.1">
    <property type="nucleotide sequence ID" value="NZ_JSVC01000001.1"/>
</dbReference>
<dbReference type="AlphaFoldDB" id="A0A0C1LM69"/>
<dbReference type="NCBIfam" id="TIGR04183">
    <property type="entry name" value="Por_Secre_tail"/>
    <property type="match status" value="1"/>
</dbReference>
<evidence type="ECO:0000259" key="1">
    <source>
        <dbReference type="Pfam" id="PF18962"/>
    </source>
</evidence>
<evidence type="ECO:0000313" key="2">
    <source>
        <dbReference type="EMBL" id="KIC96433.1"/>
    </source>
</evidence>
<accession>A0A0C1LM69</accession>
<evidence type="ECO:0000313" key="3">
    <source>
        <dbReference type="Proteomes" id="UP000031408"/>
    </source>
</evidence>
<dbReference type="InterPro" id="IPR026444">
    <property type="entry name" value="Secre_tail"/>
</dbReference>
<dbReference type="Pfam" id="PF18962">
    <property type="entry name" value="Por_Secre_tail"/>
    <property type="match status" value="1"/>
</dbReference>
<protein>
    <recommendedName>
        <fullName evidence="1">Secretion system C-terminal sorting domain-containing protein</fullName>
    </recommendedName>
</protein>
<gene>
    <name evidence="2" type="ORF">OI18_01465</name>
</gene>
<comment type="caution">
    <text evidence="2">The sequence shown here is derived from an EMBL/GenBank/DDBJ whole genome shotgun (WGS) entry which is preliminary data.</text>
</comment>
<dbReference type="Proteomes" id="UP000031408">
    <property type="component" value="Unassembled WGS sequence"/>
</dbReference>
<feature type="domain" description="Secretion system C-terminal sorting" evidence="1">
    <location>
        <begin position="132"/>
        <end position="191"/>
    </location>
</feature>
<dbReference type="STRING" id="1349421.OI18_01465"/>
<organism evidence="2 3">
    <name type="scientific">Flavihumibacter solisilvae</name>
    <dbReference type="NCBI Taxonomy" id="1349421"/>
    <lineage>
        <taxon>Bacteria</taxon>
        <taxon>Pseudomonadati</taxon>
        <taxon>Bacteroidota</taxon>
        <taxon>Chitinophagia</taxon>
        <taxon>Chitinophagales</taxon>
        <taxon>Chitinophagaceae</taxon>
        <taxon>Flavihumibacter</taxon>
    </lineage>
</organism>
<name>A0A0C1LM69_9BACT</name>
<dbReference type="EMBL" id="JSVC01000001">
    <property type="protein sequence ID" value="KIC96433.1"/>
    <property type="molecule type" value="Genomic_DNA"/>
</dbReference>
<dbReference type="OrthoDB" id="951108at2"/>
<keyword evidence="3" id="KW-1185">Reference proteome</keyword>
<proteinExistence type="predicted"/>
<sequence length="202" mass="22067">MTAALACLCTTLAAQPNFVTPLPGLVATATGSLVISVQDPVHTAPGKVLVQWEVSGTDDKGFFNVERAAYKDGPFEPVAILRQEASSARFTDEQPLRGNNYYRIKWVHGSGLQQFSKLVGTSFAGDLACKFYPNPVDNMLIIRSEQPLELILTDQNGKIRTNLKLRSGLQTVDVSALEKGLYIITLTQTETGRVLTEKLVKN</sequence>